<name>A0A1U9KDU7_ACEAC</name>
<organism evidence="1 2">
    <name type="scientific">Acetobacter aceti</name>
    <dbReference type="NCBI Taxonomy" id="435"/>
    <lineage>
        <taxon>Bacteria</taxon>
        <taxon>Pseudomonadati</taxon>
        <taxon>Pseudomonadota</taxon>
        <taxon>Alphaproteobacteria</taxon>
        <taxon>Acetobacterales</taxon>
        <taxon>Acetobacteraceae</taxon>
        <taxon>Acetobacter</taxon>
        <taxon>Acetobacter subgen. Acetobacter</taxon>
    </lineage>
</organism>
<dbReference type="STRING" id="435.A0U92_03485"/>
<proteinExistence type="predicted"/>
<dbReference type="AlphaFoldDB" id="A0A1U9KDU7"/>
<keyword evidence="2" id="KW-1185">Reference proteome</keyword>
<gene>
    <name evidence="1" type="ORF">A0U92_03485</name>
</gene>
<evidence type="ECO:0000313" key="1">
    <source>
        <dbReference type="EMBL" id="AQS83983.1"/>
    </source>
</evidence>
<accession>A0A1U9KDU7</accession>
<reference evidence="1 2" key="1">
    <citation type="submission" date="2016-03" db="EMBL/GenBank/DDBJ databases">
        <title>Acetic acid bacteria sequencing.</title>
        <authorList>
            <person name="Brandt J."/>
            <person name="Jakob F."/>
            <person name="Vogel R.F."/>
        </authorList>
    </citation>
    <scope>NUCLEOTIDE SEQUENCE [LARGE SCALE GENOMIC DNA]</scope>
    <source>
        <strain evidence="1 2">TMW2.1153</strain>
    </source>
</reference>
<evidence type="ECO:0000313" key="2">
    <source>
        <dbReference type="Proteomes" id="UP000188937"/>
    </source>
</evidence>
<protein>
    <submittedName>
        <fullName evidence="1">Uncharacterized protein</fullName>
    </submittedName>
</protein>
<dbReference type="EMBL" id="CP014692">
    <property type="protein sequence ID" value="AQS83983.1"/>
    <property type="molecule type" value="Genomic_DNA"/>
</dbReference>
<dbReference type="KEGG" id="aace:A0U92_03485"/>
<dbReference type="Proteomes" id="UP000188937">
    <property type="component" value="Chromosome"/>
</dbReference>
<sequence length="139" mass="15541">MSDELVKRPRFLYWPPDCDGEAHLEDRDCTSIACFELATLTSKIALRGQKILDIAQRSAGEPSEDAAFKTKEDINFRLMRVQEALKSVVESIGRNSLYIPPTHAMLLIRDLSSELQAHLLAMCLCDAGIVECSEEGDQQ</sequence>
<dbReference type="RefSeq" id="WP_077812019.1">
    <property type="nucleotide sequence ID" value="NZ_CP014692.1"/>
</dbReference>